<proteinExistence type="predicted"/>
<organism evidence="1">
    <name type="scientific">virus sp. ctE0n6</name>
    <dbReference type="NCBI Taxonomy" id="2827985"/>
    <lineage>
        <taxon>Viruses</taxon>
    </lineage>
</organism>
<protein>
    <submittedName>
        <fullName evidence="1">Uncharacterized protein</fullName>
    </submittedName>
</protein>
<dbReference type="EMBL" id="BK059101">
    <property type="protein sequence ID" value="DAE30000.1"/>
    <property type="molecule type" value="Genomic_DNA"/>
</dbReference>
<accession>A0A8S5RF38</accession>
<reference evidence="1" key="1">
    <citation type="journal article" date="2021" name="Proc. Natl. Acad. Sci. U.S.A.">
        <title>A Catalog of Tens of Thousands of Viruses from Human Metagenomes Reveals Hidden Associations with Chronic Diseases.</title>
        <authorList>
            <person name="Tisza M.J."/>
            <person name="Buck C.B."/>
        </authorList>
    </citation>
    <scope>NUCLEOTIDE SEQUENCE</scope>
    <source>
        <strain evidence="1">CtE0n6</strain>
    </source>
</reference>
<sequence length="32" mass="3723">MELYEVVKLLKILTELPIVRQSAEVTLNFGEF</sequence>
<name>A0A8S5RF38_9VIRU</name>
<evidence type="ECO:0000313" key="1">
    <source>
        <dbReference type="EMBL" id="DAE30000.1"/>
    </source>
</evidence>